<evidence type="ECO:0000313" key="2">
    <source>
        <dbReference type="Proteomes" id="UP000436006"/>
    </source>
</evidence>
<comment type="caution">
    <text evidence="1">The sequence shown here is derived from an EMBL/GenBank/DDBJ whole genome shotgun (WGS) entry which is preliminary data.</text>
</comment>
<keyword evidence="2" id="KW-1185">Reference proteome</keyword>
<sequence>MVPELEAYKEYALVSAVAAHRGISFEQVEQLPYGNFMASIGYLHHQARYQHEIQSLMKQRNGH</sequence>
<protein>
    <submittedName>
        <fullName evidence="1">Uncharacterized protein</fullName>
    </submittedName>
</protein>
<accession>A0A7K1SHN6</accession>
<dbReference type="EMBL" id="WPIN01000010">
    <property type="protein sequence ID" value="MVM33273.1"/>
    <property type="molecule type" value="Genomic_DNA"/>
</dbReference>
<dbReference type="Proteomes" id="UP000436006">
    <property type="component" value="Unassembled WGS sequence"/>
</dbReference>
<evidence type="ECO:0000313" key="1">
    <source>
        <dbReference type="EMBL" id="MVM33273.1"/>
    </source>
</evidence>
<reference evidence="1 2" key="1">
    <citation type="submission" date="2019-12" db="EMBL/GenBank/DDBJ databases">
        <title>Spirosoma sp. HMF4905 genome sequencing and assembly.</title>
        <authorList>
            <person name="Kang H."/>
            <person name="Cha I."/>
            <person name="Kim H."/>
            <person name="Joh K."/>
        </authorList>
    </citation>
    <scope>NUCLEOTIDE SEQUENCE [LARGE SCALE GENOMIC DNA]</scope>
    <source>
        <strain evidence="1 2">HMF4905</strain>
    </source>
</reference>
<proteinExistence type="predicted"/>
<gene>
    <name evidence="1" type="ORF">GO755_24750</name>
</gene>
<organism evidence="1 2">
    <name type="scientific">Spirosoma arboris</name>
    <dbReference type="NCBI Taxonomy" id="2682092"/>
    <lineage>
        <taxon>Bacteria</taxon>
        <taxon>Pseudomonadati</taxon>
        <taxon>Bacteroidota</taxon>
        <taxon>Cytophagia</taxon>
        <taxon>Cytophagales</taxon>
        <taxon>Cytophagaceae</taxon>
        <taxon>Spirosoma</taxon>
    </lineage>
</organism>
<dbReference type="AlphaFoldDB" id="A0A7K1SHN6"/>
<name>A0A7K1SHN6_9BACT</name>